<organism evidence="7 8">
    <name type="scientific">Rubus argutus</name>
    <name type="common">Southern blackberry</name>
    <dbReference type="NCBI Taxonomy" id="59490"/>
    <lineage>
        <taxon>Eukaryota</taxon>
        <taxon>Viridiplantae</taxon>
        <taxon>Streptophyta</taxon>
        <taxon>Embryophyta</taxon>
        <taxon>Tracheophyta</taxon>
        <taxon>Spermatophyta</taxon>
        <taxon>Magnoliopsida</taxon>
        <taxon>eudicotyledons</taxon>
        <taxon>Gunneridae</taxon>
        <taxon>Pentapetalae</taxon>
        <taxon>rosids</taxon>
        <taxon>fabids</taxon>
        <taxon>Rosales</taxon>
        <taxon>Rosaceae</taxon>
        <taxon>Rosoideae</taxon>
        <taxon>Rosoideae incertae sedis</taxon>
        <taxon>Rubus</taxon>
    </lineage>
</organism>
<accession>A0AAW1X900</accession>
<dbReference type="EMBL" id="JBEDUW010000004">
    <property type="protein sequence ID" value="KAK9932853.1"/>
    <property type="molecule type" value="Genomic_DNA"/>
</dbReference>
<protein>
    <recommendedName>
        <fullName evidence="6">Peptidase C1A papain C-terminal domain-containing protein</fullName>
    </recommendedName>
</protein>
<dbReference type="Gene3D" id="3.90.70.10">
    <property type="entry name" value="Cysteine proteinases"/>
    <property type="match status" value="1"/>
</dbReference>
<evidence type="ECO:0000313" key="7">
    <source>
        <dbReference type="EMBL" id="KAK9932853.1"/>
    </source>
</evidence>
<dbReference type="Pfam" id="PF00112">
    <property type="entry name" value="Peptidase_C1"/>
    <property type="match status" value="1"/>
</dbReference>
<sequence>MDPKMFMFLFLLIVLSATCQGATSHSADLLLEENCSDSNVSLAFESWIQHIHEPRKASRKLWLLFGDGSSGNRAWKRLTESSFGLKFPPLSVQQILDCQIVGNSHCAGGFEDDAFEYVLNNRGLTSEEVYPYTAKDGHCDIDRESQVYADIDGYYGLSPSQSNIRGILCERPMTANIAFDLNDLGL</sequence>
<dbReference type="GO" id="GO:0006508">
    <property type="term" value="P:proteolysis"/>
    <property type="evidence" value="ECO:0007669"/>
    <property type="project" value="UniProtKB-KW"/>
</dbReference>
<dbReference type="Proteomes" id="UP001457282">
    <property type="component" value="Unassembled WGS sequence"/>
</dbReference>
<dbReference type="SUPFAM" id="SSF54001">
    <property type="entry name" value="Cysteine proteinases"/>
    <property type="match status" value="1"/>
</dbReference>
<gene>
    <name evidence="7" type="ORF">M0R45_020075</name>
</gene>
<keyword evidence="2" id="KW-0645">Protease</keyword>
<evidence type="ECO:0000313" key="8">
    <source>
        <dbReference type="Proteomes" id="UP001457282"/>
    </source>
</evidence>
<dbReference type="InterPro" id="IPR038765">
    <property type="entry name" value="Papain-like_cys_pep_sf"/>
</dbReference>
<reference evidence="7 8" key="1">
    <citation type="journal article" date="2023" name="G3 (Bethesda)">
        <title>A chromosome-length genome assembly and annotation of blackberry (Rubus argutus, cv. 'Hillquist').</title>
        <authorList>
            <person name="Bruna T."/>
            <person name="Aryal R."/>
            <person name="Dudchenko O."/>
            <person name="Sargent D.J."/>
            <person name="Mead D."/>
            <person name="Buti M."/>
            <person name="Cavallini A."/>
            <person name="Hytonen T."/>
            <person name="Andres J."/>
            <person name="Pham M."/>
            <person name="Weisz D."/>
            <person name="Mascagni F."/>
            <person name="Usai G."/>
            <person name="Natali L."/>
            <person name="Bassil N."/>
            <person name="Fernandez G.E."/>
            <person name="Lomsadze A."/>
            <person name="Armour M."/>
            <person name="Olukolu B."/>
            <person name="Poorten T."/>
            <person name="Britton C."/>
            <person name="Davik J."/>
            <person name="Ashrafi H."/>
            <person name="Aiden E.L."/>
            <person name="Borodovsky M."/>
            <person name="Worthington M."/>
        </authorList>
    </citation>
    <scope>NUCLEOTIDE SEQUENCE [LARGE SCALE GENOMIC DNA]</scope>
    <source>
        <strain evidence="7">PI 553951</strain>
    </source>
</reference>
<keyword evidence="8" id="KW-1185">Reference proteome</keyword>
<keyword evidence="5" id="KW-0732">Signal</keyword>
<comment type="caution">
    <text evidence="7">The sequence shown here is derived from an EMBL/GenBank/DDBJ whole genome shotgun (WGS) entry which is preliminary data.</text>
</comment>
<keyword evidence="3" id="KW-0378">Hydrolase</keyword>
<comment type="similarity">
    <text evidence="1">Belongs to the peptidase C1 family.</text>
</comment>
<feature type="signal peptide" evidence="5">
    <location>
        <begin position="1"/>
        <end position="21"/>
    </location>
</feature>
<evidence type="ECO:0000256" key="4">
    <source>
        <dbReference type="ARBA" id="ARBA00022807"/>
    </source>
</evidence>
<feature type="chain" id="PRO_5043777517" description="Peptidase C1A papain C-terminal domain-containing protein" evidence="5">
    <location>
        <begin position="22"/>
        <end position="186"/>
    </location>
</feature>
<evidence type="ECO:0000256" key="2">
    <source>
        <dbReference type="ARBA" id="ARBA00022670"/>
    </source>
</evidence>
<name>A0AAW1X900_RUBAR</name>
<dbReference type="InterPro" id="IPR013128">
    <property type="entry name" value="Peptidase_C1A"/>
</dbReference>
<evidence type="ECO:0000256" key="3">
    <source>
        <dbReference type="ARBA" id="ARBA00022801"/>
    </source>
</evidence>
<keyword evidence="4" id="KW-0788">Thiol protease</keyword>
<dbReference type="AlphaFoldDB" id="A0AAW1X900"/>
<proteinExistence type="inferred from homology"/>
<evidence type="ECO:0000259" key="6">
    <source>
        <dbReference type="Pfam" id="PF00112"/>
    </source>
</evidence>
<dbReference type="PANTHER" id="PTHR12411">
    <property type="entry name" value="CYSTEINE PROTEASE FAMILY C1-RELATED"/>
    <property type="match status" value="1"/>
</dbReference>
<evidence type="ECO:0000256" key="1">
    <source>
        <dbReference type="ARBA" id="ARBA00008455"/>
    </source>
</evidence>
<dbReference type="InterPro" id="IPR000668">
    <property type="entry name" value="Peptidase_C1A_C"/>
</dbReference>
<dbReference type="GO" id="GO:0008234">
    <property type="term" value="F:cysteine-type peptidase activity"/>
    <property type="evidence" value="ECO:0007669"/>
    <property type="project" value="UniProtKB-KW"/>
</dbReference>
<evidence type="ECO:0000256" key="5">
    <source>
        <dbReference type="SAM" id="SignalP"/>
    </source>
</evidence>
<feature type="domain" description="Peptidase C1A papain C-terminal" evidence="6">
    <location>
        <begin position="88"/>
        <end position="178"/>
    </location>
</feature>